<evidence type="ECO:0008006" key="3">
    <source>
        <dbReference type="Google" id="ProtNLM"/>
    </source>
</evidence>
<organism evidence="1 2">
    <name type="scientific">Parabacteroides johnsonii</name>
    <dbReference type="NCBI Taxonomy" id="387661"/>
    <lineage>
        <taxon>Bacteria</taxon>
        <taxon>Pseudomonadati</taxon>
        <taxon>Bacteroidota</taxon>
        <taxon>Bacteroidia</taxon>
        <taxon>Bacteroidales</taxon>
        <taxon>Tannerellaceae</taxon>
        <taxon>Parabacteroides</taxon>
    </lineage>
</organism>
<reference evidence="2" key="1">
    <citation type="submission" date="2017-04" db="EMBL/GenBank/DDBJ databases">
        <title>Function of individual gut microbiota members based on whole genome sequencing of pure cultures obtained from chicken caecum.</title>
        <authorList>
            <person name="Medvecky M."/>
            <person name="Cejkova D."/>
            <person name="Polansky O."/>
            <person name="Karasova D."/>
            <person name="Kubasova T."/>
            <person name="Cizek A."/>
            <person name="Rychlik I."/>
        </authorList>
    </citation>
    <scope>NUCLEOTIDE SEQUENCE [LARGE SCALE GENOMIC DNA]</scope>
    <source>
        <strain evidence="2">An42</strain>
    </source>
</reference>
<dbReference type="RefSeq" id="WP_087375203.1">
    <property type="nucleotide sequence ID" value="NZ_NFIJ01000003.1"/>
</dbReference>
<evidence type="ECO:0000313" key="1">
    <source>
        <dbReference type="EMBL" id="OUO06299.1"/>
    </source>
</evidence>
<sequence>MNNDLETTDIKAVKKDSSCFKYLPEERKTEGVSLAAIEVCPSNIRFVPEEKLTYEMVDLALSSDANQINNIPQSVQASELPFLFKDNEDLFQKLPKDSLTPELCIIAVKADGYNLEFVPEGLKTKDLCREALRASPDLGGGDAEILAHVPYPDVCLEGMKGYAAYVDCLDLIRMLRKEVITPEIADFAVAQNGHCLAAIPLHLQTEILSCQATLTSGNSALLSTTIREDIKTETAYRNGLDKDLFQSFLYIPKDKRSPGLCLTALKLFPEQVKLHPNVIPDYVRNGCNVFSLNLQMEQCTGEKFSNTQMENFYNGKPLKVKHFQILNKQLSNIVVKFDKNKEEFSFASLSQKQKKTRRI</sequence>
<protein>
    <recommendedName>
        <fullName evidence="3">DUF4116 domain-containing protein</fullName>
    </recommendedName>
</protein>
<comment type="caution">
    <text evidence="1">The sequence shown here is derived from an EMBL/GenBank/DDBJ whole genome shotgun (WGS) entry which is preliminary data.</text>
</comment>
<accession>A0A9Q5STP0</accession>
<dbReference type="EMBL" id="NFIJ01000003">
    <property type="protein sequence ID" value="OUO06299.1"/>
    <property type="molecule type" value="Genomic_DNA"/>
</dbReference>
<gene>
    <name evidence="1" type="ORF">B5F96_04450</name>
</gene>
<dbReference type="Proteomes" id="UP000195975">
    <property type="component" value="Unassembled WGS sequence"/>
</dbReference>
<evidence type="ECO:0000313" key="2">
    <source>
        <dbReference type="Proteomes" id="UP000195975"/>
    </source>
</evidence>
<name>A0A9Q5STP0_9BACT</name>
<proteinExistence type="predicted"/>
<dbReference type="AlphaFoldDB" id="A0A9Q5STP0"/>